<name>A0A1Y1Y5K9_9PLEO</name>
<feature type="compositionally biased region" description="Basic and acidic residues" evidence="1">
    <location>
        <begin position="178"/>
        <end position="189"/>
    </location>
</feature>
<feature type="compositionally biased region" description="Basic and acidic residues" evidence="1">
    <location>
        <begin position="152"/>
        <end position="166"/>
    </location>
</feature>
<comment type="caution">
    <text evidence="2">The sequence shown here is derived from an EMBL/GenBank/DDBJ whole genome shotgun (WGS) entry which is preliminary data.</text>
</comment>
<protein>
    <submittedName>
        <fullName evidence="2">Uncharacterized protein</fullName>
    </submittedName>
</protein>
<evidence type="ECO:0000256" key="1">
    <source>
        <dbReference type="SAM" id="MobiDB-lite"/>
    </source>
</evidence>
<accession>A0A1Y1Y5K9</accession>
<feature type="region of interest" description="Disordered" evidence="1">
    <location>
        <begin position="120"/>
        <end position="199"/>
    </location>
</feature>
<keyword evidence="3" id="KW-1185">Reference proteome</keyword>
<reference evidence="2 3" key="1">
    <citation type="submission" date="2016-07" db="EMBL/GenBank/DDBJ databases">
        <title>Pervasive Adenine N6-methylation of Active Genes in Fungi.</title>
        <authorList>
            <consortium name="DOE Joint Genome Institute"/>
            <person name="Mondo S.J."/>
            <person name="Dannebaum R.O."/>
            <person name="Kuo R.C."/>
            <person name="Labutti K."/>
            <person name="Haridas S."/>
            <person name="Kuo A."/>
            <person name="Salamov A."/>
            <person name="Ahrendt S.R."/>
            <person name="Lipzen A."/>
            <person name="Sullivan W."/>
            <person name="Andreopoulos W.B."/>
            <person name="Clum A."/>
            <person name="Lindquist E."/>
            <person name="Daum C."/>
            <person name="Ramamoorthy G.K."/>
            <person name="Gryganskyi A."/>
            <person name="Culley D."/>
            <person name="Magnuson J.K."/>
            <person name="James T.Y."/>
            <person name="O'Malley M.A."/>
            <person name="Stajich J.E."/>
            <person name="Spatafora J.W."/>
            <person name="Visel A."/>
            <person name="Grigoriev I.V."/>
        </authorList>
    </citation>
    <scope>NUCLEOTIDE SEQUENCE [LARGE SCALE GENOMIC DNA]</scope>
    <source>
        <strain evidence="2 3">CBS 115471</strain>
    </source>
</reference>
<dbReference type="Proteomes" id="UP000193144">
    <property type="component" value="Unassembled WGS sequence"/>
</dbReference>
<dbReference type="EMBL" id="MCFA01000346">
    <property type="protein sequence ID" value="ORX93311.1"/>
    <property type="molecule type" value="Genomic_DNA"/>
</dbReference>
<organism evidence="2 3">
    <name type="scientific">Clohesyomyces aquaticus</name>
    <dbReference type="NCBI Taxonomy" id="1231657"/>
    <lineage>
        <taxon>Eukaryota</taxon>
        <taxon>Fungi</taxon>
        <taxon>Dikarya</taxon>
        <taxon>Ascomycota</taxon>
        <taxon>Pezizomycotina</taxon>
        <taxon>Dothideomycetes</taxon>
        <taxon>Pleosporomycetidae</taxon>
        <taxon>Pleosporales</taxon>
        <taxon>Lindgomycetaceae</taxon>
        <taxon>Clohesyomyces</taxon>
    </lineage>
</organism>
<gene>
    <name evidence="2" type="ORF">BCR34DRAFT_240005</name>
</gene>
<dbReference type="AlphaFoldDB" id="A0A1Y1Y5K9"/>
<evidence type="ECO:0000313" key="3">
    <source>
        <dbReference type="Proteomes" id="UP000193144"/>
    </source>
</evidence>
<sequence>MVYPGINELTAAGQGETWFLGEKAVLVNFLGKEYAPQVAISSQLSGPAHGASITWTPTEDEYTAVGISLIERDAIEQLDLPYIGQYGSQYRFDVSVTCTDIENLVATSLLLRERRLRKACRTSTRPRATTHGNSSTSPRPSISTDAGGSNGVHKERQVESEEEKYLRPRSTSNVESRNSQDEREAGNDGKKKHRKKRYI</sequence>
<feature type="compositionally biased region" description="Polar residues" evidence="1">
    <location>
        <begin position="121"/>
        <end position="147"/>
    </location>
</feature>
<evidence type="ECO:0000313" key="2">
    <source>
        <dbReference type="EMBL" id="ORX93311.1"/>
    </source>
</evidence>
<proteinExistence type="predicted"/>
<dbReference type="OrthoDB" id="3902060at2759"/>
<feature type="compositionally biased region" description="Basic residues" evidence="1">
    <location>
        <begin position="190"/>
        <end position="199"/>
    </location>
</feature>